<evidence type="ECO:0000313" key="3">
    <source>
        <dbReference type="EMBL" id="RZT89746.1"/>
    </source>
</evidence>
<feature type="signal peptide" evidence="1">
    <location>
        <begin position="1"/>
        <end position="22"/>
    </location>
</feature>
<protein>
    <submittedName>
        <fullName evidence="3">Polyisoprenoid-binding protein YceI</fullName>
    </submittedName>
</protein>
<dbReference type="Gene3D" id="2.40.128.110">
    <property type="entry name" value="Lipid/polyisoprenoid-binding, YceI-like"/>
    <property type="match status" value="1"/>
</dbReference>
<dbReference type="Pfam" id="PF04264">
    <property type="entry name" value="YceI"/>
    <property type="match status" value="1"/>
</dbReference>
<keyword evidence="1" id="KW-0732">Signal</keyword>
<gene>
    <name evidence="3" type="ORF">EV678_0540</name>
</gene>
<dbReference type="SMART" id="SM00867">
    <property type="entry name" value="YceI"/>
    <property type="match status" value="1"/>
</dbReference>
<proteinExistence type="predicted"/>
<reference evidence="3 4" key="1">
    <citation type="submission" date="2019-02" db="EMBL/GenBank/DDBJ databases">
        <title>Genomic Encyclopedia of Type Strains, Phase IV (KMG-IV): sequencing the most valuable type-strain genomes for metagenomic binning, comparative biology and taxonomic classification.</title>
        <authorList>
            <person name="Goeker M."/>
        </authorList>
    </citation>
    <scope>NUCLEOTIDE SEQUENCE [LARGE SCALE GENOMIC DNA]</scope>
    <source>
        <strain evidence="3 4">DSM 21223</strain>
    </source>
</reference>
<dbReference type="PANTHER" id="PTHR34406">
    <property type="entry name" value="PROTEIN YCEI"/>
    <property type="match status" value="1"/>
</dbReference>
<dbReference type="InterPro" id="IPR007372">
    <property type="entry name" value="Lipid/polyisoprenoid-bd_YceI"/>
</dbReference>
<accession>A0ABY0IUD4</accession>
<name>A0ABY0IUD4_9RHOO</name>
<dbReference type="SUPFAM" id="SSF101874">
    <property type="entry name" value="YceI-like"/>
    <property type="match status" value="1"/>
</dbReference>
<dbReference type="Proteomes" id="UP000292136">
    <property type="component" value="Unassembled WGS sequence"/>
</dbReference>
<comment type="caution">
    <text evidence="3">The sequence shown here is derived from an EMBL/GenBank/DDBJ whole genome shotgun (WGS) entry which is preliminary data.</text>
</comment>
<organism evidence="3 4">
    <name type="scientific">Azospira oryzae</name>
    <dbReference type="NCBI Taxonomy" id="146939"/>
    <lineage>
        <taxon>Bacteria</taxon>
        <taxon>Pseudomonadati</taxon>
        <taxon>Pseudomonadota</taxon>
        <taxon>Betaproteobacteria</taxon>
        <taxon>Rhodocyclales</taxon>
        <taxon>Rhodocyclaceae</taxon>
        <taxon>Azospira</taxon>
    </lineage>
</organism>
<sequence length="192" mass="20268">MIKQTLGAAALAAAVFALPAQAVEFNAVQADKTQIAFTYKQMNVPVDGKFRTSAASIAFDPAKPQAARASLEIDLASIDAGSQEANDEVASKLWFNTKAFPKATFVSNSVKALGNNRFEVTGKLSIKGKTLDATAPFTFKQEGTNGVFDGAFVLKRADYAIGEGMWADFGTVANEIQIKFHVVAAAAAAAKK</sequence>
<keyword evidence="4" id="KW-1185">Reference proteome</keyword>
<feature type="domain" description="Lipid/polyisoprenoid-binding YceI-like" evidence="2">
    <location>
        <begin position="24"/>
        <end position="185"/>
    </location>
</feature>
<dbReference type="EMBL" id="SHKM01000001">
    <property type="protein sequence ID" value="RZT89746.1"/>
    <property type="molecule type" value="Genomic_DNA"/>
</dbReference>
<evidence type="ECO:0000256" key="1">
    <source>
        <dbReference type="SAM" id="SignalP"/>
    </source>
</evidence>
<evidence type="ECO:0000313" key="4">
    <source>
        <dbReference type="Proteomes" id="UP000292136"/>
    </source>
</evidence>
<feature type="chain" id="PRO_5045934859" evidence="1">
    <location>
        <begin position="23"/>
        <end position="192"/>
    </location>
</feature>
<dbReference type="InterPro" id="IPR036761">
    <property type="entry name" value="TTHA0802/YceI-like_sf"/>
</dbReference>
<dbReference type="PANTHER" id="PTHR34406:SF1">
    <property type="entry name" value="PROTEIN YCEI"/>
    <property type="match status" value="1"/>
</dbReference>
<evidence type="ECO:0000259" key="2">
    <source>
        <dbReference type="SMART" id="SM00867"/>
    </source>
</evidence>
<dbReference type="RefSeq" id="WP_130458425.1">
    <property type="nucleotide sequence ID" value="NZ_SHKM01000001.1"/>
</dbReference>